<accession>A0A383EIP9</accession>
<dbReference type="AlphaFoldDB" id="A0A383EIP9"/>
<protein>
    <submittedName>
        <fullName evidence="1">Uncharacterized protein</fullName>
    </submittedName>
</protein>
<evidence type="ECO:0000313" key="1">
    <source>
        <dbReference type="EMBL" id="SVE56631.1"/>
    </source>
</evidence>
<name>A0A383EIP9_9ZZZZ</name>
<gene>
    <name evidence="1" type="ORF">METZ01_LOCUS509485</name>
</gene>
<dbReference type="EMBL" id="UINC01226230">
    <property type="protein sequence ID" value="SVE56631.1"/>
    <property type="molecule type" value="Genomic_DNA"/>
</dbReference>
<sequence>MPDGFTGFEFYDIMMEIEFYNEIGVPVGLNMEMVGKKLDMDDSTSVLIETEIGAPYKDNYGCNFNETGDTARTFITLNKDYQTTEYYCSPLDSEPSLVIVETLNSSDESSNSSIIDLMNFGPEVFNIGGGVVIDGPGILSPGSEVWGTFTLIAPLAFIFKQPINIIPAESTPMSPMDPSTSQQIDSALVETALNVTITNSSPLGGSLSLLISDSTIFPL</sequence>
<feature type="non-terminal residue" evidence="1">
    <location>
        <position position="219"/>
    </location>
</feature>
<reference evidence="1" key="1">
    <citation type="submission" date="2018-05" db="EMBL/GenBank/DDBJ databases">
        <authorList>
            <person name="Lanie J.A."/>
            <person name="Ng W.-L."/>
            <person name="Kazmierczak K.M."/>
            <person name="Andrzejewski T.M."/>
            <person name="Davidsen T.M."/>
            <person name="Wayne K.J."/>
            <person name="Tettelin H."/>
            <person name="Glass J.I."/>
            <person name="Rusch D."/>
            <person name="Podicherti R."/>
            <person name="Tsui H.-C.T."/>
            <person name="Winkler M.E."/>
        </authorList>
    </citation>
    <scope>NUCLEOTIDE SEQUENCE</scope>
</reference>
<proteinExistence type="predicted"/>
<organism evidence="1">
    <name type="scientific">marine metagenome</name>
    <dbReference type="NCBI Taxonomy" id="408172"/>
    <lineage>
        <taxon>unclassified sequences</taxon>
        <taxon>metagenomes</taxon>
        <taxon>ecological metagenomes</taxon>
    </lineage>
</organism>